<gene>
    <name evidence="1" type="ORF">EV691_11312</name>
</gene>
<protein>
    <submittedName>
        <fullName evidence="1">Uncharacterized protein</fullName>
    </submittedName>
</protein>
<accession>A0A4R1PUL4</accession>
<dbReference type="Proteomes" id="UP000295169">
    <property type="component" value="Unassembled WGS sequence"/>
</dbReference>
<reference evidence="1 2" key="1">
    <citation type="submission" date="2019-03" db="EMBL/GenBank/DDBJ databases">
        <title>Genomic Encyclopedia of Type Strains, Phase IV (KMG-IV): sequencing the most valuable type-strain genomes for metagenomic binning, comparative biology and taxonomic classification.</title>
        <authorList>
            <person name="Goeker M."/>
        </authorList>
    </citation>
    <scope>NUCLEOTIDE SEQUENCE [LARGE SCALE GENOMIC DNA]</scope>
    <source>
        <strain evidence="1 2">DSM 2286</strain>
    </source>
</reference>
<dbReference type="AlphaFoldDB" id="A0A4R1PUL4"/>
<dbReference type="EMBL" id="SMMU01000013">
    <property type="protein sequence ID" value="TCL31279.1"/>
    <property type="molecule type" value="Genomic_DNA"/>
</dbReference>
<evidence type="ECO:0000313" key="1">
    <source>
        <dbReference type="EMBL" id="TCL31279.1"/>
    </source>
</evidence>
<name>A0A4R1PUL4_9GAMM</name>
<dbReference type="RefSeq" id="WP_377817350.1">
    <property type="nucleotide sequence ID" value="NZ_JBHUHS010000001.1"/>
</dbReference>
<proteinExistence type="predicted"/>
<sequence>MNFGRLSWSSLAFLPGQRPFDPEAAARRTLAKTKVLHGLADPRVVRRVPRTS</sequence>
<organism evidence="1 2">
    <name type="scientific">Azotobacter chroococcum</name>
    <dbReference type="NCBI Taxonomy" id="353"/>
    <lineage>
        <taxon>Bacteria</taxon>
        <taxon>Pseudomonadati</taxon>
        <taxon>Pseudomonadota</taxon>
        <taxon>Gammaproteobacteria</taxon>
        <taxon>Pseudomonadales</taxon>
        <taxon>Pseudomonadaceae</taxon>
        <taxon>Azotobacter</taxon>
    </lineage>
</organism>
<comment type="caution">
    <text evidence="1">The sequence shown here is derived from an EMBL/GenBank/DDBJ whole genome shotgun (WGS) entry which is preliminary data.</text>
</comment>
<evidence type="ECO:0000313" key="2">
    <source>
        <dbReference type="Proteomes" id="UP000295169"/>
    </source>
</evidence>